<evidence type="ECO:0000256" key="4">
    <source>
        <dbReference type="ARBA" id="ARBA00023136"/>
    </source>
</evidence>
<dbReference type="GO" id="GO:0010008">
    <property type="term" value="C:endosome membrane"/>
    <property type="evidence" value="ECO:0007669"/>
    <property type="project" value="TreeGrafter"/>
</dbReference>
<evidence type="ECO:0000313" key="6">
    <source>
        <dbReference type="EMBL" id="EDO06722.1"/>
    </source>
</evidence>
<dbReference type="Pfam" id="PF12755">
    <property type="entry name" value="Vac14_Fab1_bd"/>
    <property type="match status" value="1"/>
</dbReference>
<dbReference type="Pfam" id="PF11916">
    <property type="entry name" value="Vac14_Fig4_bd"/>
    <property type="match status" value="1"/>
</dbReference>
<dbReference type="AlphaFoldDB" id="A7AUW1"/>
<evidence type="ECO:0000256" key="3">
    <source>
        <dbReference type="ARBA" id="ARBA00022737"/>
    </source>
</evidence>
<evidence type="ECO:0000259" key="5">
    <source>
        <dbReference type="Pfam" id="PF11916"/>
    </source>
</evidence>
<accession>A7AUW1</accession>
<sequence>MVDYNVAMSHEFLPKHTHEYLVDGNPEFRKRGRNAISQAVSNFLNDVEQTDNTNERCDEAVQRFVDVIVTHFMDNAISEYRIGGMIGLASAAIALDAHLNRHGDTFIKLVLPYFTDQDSTSLYNIIKKAKQASMRCFNDIFDGVCKLCCDEDEDVRQSSQFINRLLKEIIVEEGNHAVNQVVDLIASRDVRNAAEHCLKEFLALFKNALAAKSEIISDEMLNVILINMNRDEYVIKKTNIRWVKEMASLQPNVIHFDAFQLLLKSVIISIANHHGDVSECAQEANKYLFRMAKEQRSVANVEKVAHELVSILSNYRNQVVVLTVLQWIALLLELKPLIMNDIASTVSMTIVSCFKHSDSEIIMETIIRAIILVIGLGDEHFDLVSQQLLELFKRDEILLEDRGSRIIINVGTKVGFEKFYGVTSKCLERETDTNFLQRMVHSLNWTLLTAEETREMRMYLLTERGEDLGIQLQTCWEHNLAAALSLALWREKYDLASNIILRM</sequence>
<name>A7AUW1_BABBO</name>
<dbReference type="EMBL" id="AAXT01000003">
    <property type="protein sequence ID" value="EDO06722.1"/>
    <property type="molecule type" value="Genomic_DNA"/>
</dbReference>
<dbReference type="VEuPathDB" id="PiroplasmaDB:BBOV_II007720"/>
<dbReference type="GO" id="GO:0070772">
    <property type="term" value="C:PAS complex"/>
    <property type="evidence" value="ECO:0007669"/>
    <property type="project" value="InterPro"/>
</dbReference>
<dbReference type="OMA" id="ELPGCHF"/>
<dbReference type="InterPro" id="IPR016024">
    <property type="entry name" value="ARM-type_fold"/>
</dbReference>
<protein>
    <recommendedName>
        <fullName evidence="5">Vacuolar protein 14 C-terminal Fig4-binding domain-containing protein</fullName>
    </recommendedName>
</protein>
<dbReference type="InterPro" id="IPR021841">
    <property type="entry name" value="VAC14_Fig4p-bd"/>
</dbReference>
<dbReference type="InterPro" id="IPR026825">
    <property type="entry name" value="Vac14"/>
</dbReference>
<dbReference type="SUPFAM" id="SSF48371">
    <property type="entry name" value="ARM repeat"/>
    <property type="match status" value="1"/>
</dbReference>
<comment type="caution">
    <text evidence="6">The sequence shown here is derived from an EMBL/GenBank/DDBJ whole genome shotgun (WGS) entry which is preliminary data.</text>
</comment>
<dbReference type="eggNOG" id="KOG0212">
    <property type="taxonomic scope" value="Eukaryota"/>
</dbReference>
<organism evidence="6 7">
    <name type="scientific">Babesia bovis</name>
    <dbReference type="NCBI Taxonomy" id="5865"/>
    <lineage>
        <taxon>Eukaryota</taxon>
        <taxon>Sar</taxon>
        <taxon>Alveolata</taxon>
        <taxon>Apicomplexa</taxon>
        <taxon>Aconoidasida</taxon>
        <taxon>Piroplasmida</taxon>
        <taxon>Babesiidae</taxon>
        <taxon>Babesia</taxon>
    </lineage>
</organism>
<comment type="subcellular location">
    <subcellularLocation>
        <location evidence="1">Endomembrane system</location>
    </subcellularLocation>
</comment>
<evidence type="ECO:0000313" key="7">
    <source>
        <dbReference type="Proteomes" id="UP000002173"/>
    </source>
</evidence>
<dbReference type="Proteomes" id="UP000002173">
    <property type="component" value="Chromosome 2"/>
</dbReference>
<reference evidence="6 7" key="1">
    <citation type="journal article" date="2007" name="PLoS Pathog.">
        <title>Genome sequence of Babesia bovis and comparative analysis of apicomplexan hemoprotozoa.</title>
        <authorList>
            <person name="Brayton K.A."/>
            <person name="Lau A.O.T."/>
            <person name="Herndon D.R."/>
            <person name="Hannick L."/>
            <person name="Kappmeyer L.S."/>
            <person name="Berens S.J."/>
            <person name="Bidwell S.L."/>
            <person name="Brown W.C."/>
            <person name="Crabtree J."/>
            <person name="Fadrosh D."/>
            <person name="Feldblum T."/>
            <person name="Forberger H.A."/>
            <person name="Haas B.J."/>
            <person name="Howell J.M."/>
            <person name="Khouri H."/>
            <person name="Koo H."/>
            <person name="Mann D.J."/>
            <person name="Norimine J."/>
            <person name="Paulsen I.T."/>
            <person name="Radune D."/>
            <person name="Ren Q."/>
            <person name="Smith R.K. Jr."/>
            <person name="Suarez C.E."/>
            <person name="White O."/>
            <person name="Wortman J.R."/>
            <person name="Knowles D.P. Jr."/>
            <person name="McElwain T.F."/>
            <person name="Nene V.M."/>
        </authorList>
    </citation>
    <scope>NUCLEOTIDE SEQUENCE [LARGE SCALE GENOMIC DNA]</scope>
    <source>
        <strain evidence="6">T2Bo</strain>
    </source>
</reference>
<dbReference type="PANTHER" id="PTHR16023:SF0">
    <property type="entry name" value="PROTEIN VAC14 HOMOLOG"/>
    <property type="match status" value="1"/>
</dbReference>
<evidence type="ECO:0000256" key="2">
    <source>
        <dbReference type="ARBA" id="ARBA00010225"/>
    </source>
</evidence>
<dbReference type="InParanoid" id="A7AUW1"/>
<keyword evidence="7" id="KW-1185">Reference proteome</keyword>
<dbReference type="GO" id="GO:0006661">
    <property type="term" value="P:phosphatidylinositol biosynthetic process"/>
    <property type="evidence" value="ECO:0007669"/>
    <property type="project" value="InterPro"/>
</dbReference>
<proteinExistence type="inferred from homology"/>
<gene>
    <name evidence="6" type="ORF">BBOV_II007720</name>
</gene>
<dbReference type="PANTHER" id="PTHR16023">
    <property type="entry name" value="TAX1 BINDING PROTEIN-RELATED"/>
    <property type="match status" value="1"/>
</dbReference>
<dbReference type="Gene3D" id="1.25.10.10">
    <property type="entry name" value="Leucine-rich Repeat Variant"/>
    <property type="match status" value="1"/>
</dbReference>
<dbReference type="STRING" id="5865.A7AUW1"/>
<comment type="similarity">
    <text evidence="2">Belongs to the VAC14 family.</text>
</comment>
<evidence type="ECO:0000256" key="1">
    <source>
        <dbReference type="ARBA" id="ARBA00004308"/>
    </source>
</evidence>
<feature type="domain" description="Vacuolar protein 14 C-terminal Fig4-binding" evidence="5">
    <location>
        <begin position="398"/>
        <end position="502"/>
    </location>
</feature>
<dbReference type="InterPro" id="IPR011989">
    <property type="entry name" value="ARM-like"/>
</dbReference>
<keyword evidence="4" id="KW-0472">Membrane</keyword>
<keyword evidence="3" id="KW-0677">Repeat</keyword>